<dbReference type="AlphaFoldDB" id="A0A552JRI2"/>
<reference evidence="2 3" key="1">
    <citation type="submission" date="2019-01" db="EMBL/GenBank/DDBJ databases">
        <title>Coherence of Microcystis species and biogeography revealed through population genomics.</title>
        <authorList>
            <person name="Perez-Carrascal O.M."/>
            <person name="Terrat Y."/>
            <person name="Giani A."/>
            <person name="Fortin N."/>
            <person name="Tromas N."/>
            <person name="Shapiro B.J."/>
        </authorList>
    </citation>
    <scope>NUCLEOTIDE SEQUENCE [LARGE SCALE GENOMIC DNA]</scope>
    <source>
        <strain evidence="2">Mw_QC_S_20081001_S30D</strain>
    </source>
</reference>
<evidence type="ECO:0000256" key="1">
    <source>
        <dbReference type="SAM" id="MobiDB-lite"/>
    </source>
</evidence>
<dbReference type="Proteomes" id="UP000320523">
    <property type="component" value="Unassembled WGS sequence"/>
</dbReference>
<protein>
    <submittedName>
        <fullName evidence="2">Uncharacterized protein</fullName>
    </submittedName>
</protein>
<gene>
    <name evidence="2" type="ORF">EWV75_06980</name>
</gene>
<proteinExistence type="predicted"/>
<feature type="region of interest" description="Disordered" evidence="1">
    <location>
        <begin position="43"/>
        <end position="77"/>
    </location>
</feature>
<evidence type="ECO:0000313" key="3">
    <source>
        <dbReference type="Proteomes" id="UP000320523"/>
    </source>
</evidence>
<name>A0A552JRI2_9CHRO</name>
<accession>A0A552JRI2</accession>
<sequence>MFVADTNLTLLKNDITIAIIILVRDRSYHFEVTGKWGNRGIGKWGNGGMGTWGNSTKTLKPKAQPPKPKAQQPNPNS</sequence>
<organism evidence="2 3">
    <name type="scientific">Microcystis wesenbergii Mw_QC_S_20081001_S30D</name>
    <dbReference type="NCBI Taxonomy" id="2486245"/>
    <lineage>
        <taxon>Bacteria</taxon>
        <taxon>Bacillati</taxon>
        <taxon>Cyanobacteriota</taxon>
        <taxon>Cyanophyceae</taxon>
        <taxon>Oscillatoriophycideae</taxon>
        <taxon>Chroococcales</taxon>
        <taxon>Microcystaceae</taxon>
        <taxon>Microcystis</taxon>
    </lineage>
</organism>
<evidence type="ECO:0000313" key="2">
    <source>
        <dbReference type="EMBL" id="TRU98362.1"/>
    </source>
</evidence>
<dbReference type="EMBL" id="SFAT01000077">
    <property type="protein sequence ID" value="TRU98362.1"/>
    <property type="molecule type" value="Genomic_DNA"/>
</dbReference>
<comment type="caution">
    <text evidence="2">The sequence shown here is derived from an EMBL/GenBank/DDBJ whole genome shotgun (WGS) entry which is preliminary data.</text>
</comment>